<dbReference type="EMBL" id="PYNF01000003">
    <property type="protein sequence ID" value="PSV00654.1"/>
    <property type="molecule type" value="Genomic_DNA"/>
</dbReference>
<proteinExistence type="predicted"/>
<protein>
    <submittedName>
        <fullName evidence="1">Uncharacterized protein</fullName>
    </submittedName>
</protein>
<evidence type="ECO:0000313" key="2">
    <source>
        <dbReference type="Proteomes" id="UP000241426"/>
    </source>
</evidence>
<dbReference type="Proteomes" id="UP000241426">
    <property type="component" value="Unassembled WGS sequence"/>
</dbReference>
<reference evidence="1 2" key="1">
    <citation type="submission" date="2018-01" db="EMBL/GenBank/DDBJ databases">
        <title>Whole genome sequencing of Histamine producing bacteria.</title>
        <authorList>
            <person name="Butler K."/>
        </authorList>
    </citation>
    <scope>NUCLEOTIDE SEQUENCE [LARGE SCALE GENOMIC DNA]</scope>
    <source>
        <strain evidence="1 2">FS-7.2</strain>
    </source>
</reference>
<gene>
    <name evidence="1" type="ORF">C9J27_05815</name>
</gene>
<comment type="caution">
    <text evidence="1">The sequence shown here is derived from an EMBL/GenBank/DDBJ whole genome shotgun (WGS) entry which is preliminary data.</text>
</comment>
<dbReference type="AlphaFoldDB" id="A0A2T3KLR6"/>
<organism evidence="1 2">
    <name type="scientific">Photobacterium kishitanii</name>
    <dbReference type="NCBI Taxonomy" id="318456"/>
    <lineage>
        <taxon>Bacteria</taxon>
        <taxon>Pseudomonadati</taxon>
        <taxon>Pseudomonadota</taxon>
        <taxon>Gammaproteobacteria</taxon>
        <taxon>Vibrionales</taxon>
        <taxon>Vibrionaceae</taxon>
        <taxon>Photobacterium</taxon>
    </lineage>
</organism>
<evidence type="ECO:0000313" key="1">
    <source>
        <dbReference type="EMBL" id="PSV00654.1"/>
    </source>
</evidence>
<sequence>MDTYICACRNGGEAFLRMAFASSTESAGNSVKLHFETQNRIKNKKTDDVIIDDVKTIKELQNEVVTTLTPEAYKEMFEPEKKINFLIHGRLCDQENSSESIKARNKKEAIALFEEKIRKRYGEYNDPIYIELVVSGDFSYDMKQVDLIPESCER</sequence>
<name>A0A2T3KLR6_9GAMM</name>
<accession>A0A2T3KLR6</accession>